<dbReference type="EMBL" id="MIFZ01000283">
    <property type="protein sequence ID" value="OSY50420.1"/>
    <property type="molecule type" value="Genomic_DNA"/>
</dbReference>
<dbReference type="AlphaFoldDB" id="A0A1Y2NSW2"/>
<proteinExistence type="predicted"/>
<dbReference type="GeneID" id="91403056"/>
<accession>A0A1Y2NSW2</accession>
<sequence length="84" mass="8684">MAADWWGRLDVVEALEENGWIGDADMPLSILRHPSGAVWAVVGGTDDSGLDCPGGAVIQFPSDVPSAVIIAACLAAARTAEPPR</sequence>
<gene>
    <name evidence="1" type="ORF">BG846_03996</name>
</gene>
<dbReference type="Proteomes" id="UP000194318">
    <property type="component" value="Unassembled WGS sequence"/>
</dbReference>
<reference evidence="1 2" key="1">
    <citation type="submission" date="2016-09" db="EMBL/GenBank/DDBJ databases">
        <title>Streptomyces fradiae DSM40063, a candidate organism with high potential of specific P450 cytochromes.</title>
        <authorList>
            <person name="Grumaz C."/>
            <person name="Vainshtein Y."/>
            <person name="Kirstahler P."/>
            <person name="Sohn K."/>
        </authorList>
    </citation>
    <scope>NUCLEOTIDE SEQUENCE [LARGE SCALE GENOMIC DNA]</scope>
    <source>
        <strain evidence="1 2">DSM 40063</strain>
    </source>
</reference>
<organism evidence="1 2">
    <name type="scientific">Streptomyces fradiae ATCC 10745 = DSM 40063</name>
    <dbReference type="NCBI Taxonomy" id="1319510"/>
    <lineage>
        <taxon>Bacteria</taxon>
        <taxon>Bacillati</taxon>
        <taxon>Actinomycetota</taxon>
        <taxon>Actinomycetes</taxon>
        <taxon>Kitasatosporales</taxon>
        <taxon>Streptomycetaceae</taxon>
        <taxon>Streptomyces</taxon>
    </lineage>
</organism>
<dbReference type="RefSeq" id="WP_051840198.1">
    <property type="nucleotide sequence ID" value="NZ_CP023696.1"/>
</dbReference>
<name>A0A1Y2NSW2_STRFR</name>
<protein>
    <submittedName>
        <fullName evidence="1">Uncharacterized protein</fullName>
    </submittedName>
</protein>
<evidence type="ECO:0000313" key="2">
    <source>
        <dbReference type="Proteomes" id="UP000194318"/>
    </source>
</evidence>
<comment type="caution">
    <text evidence="1">The sequence shown here is derived from an EMBL/GenBank/DDBJ whole genome shotgun (WGS) entry which is preliminary data.</text>
</comment>
<evidence type="ECO:0000313" key="1">
    <source>
        <dbReference type="EMBL" id="OSY50420.1"/>
    </source>
</evidence>